<evidence type="ECO:0000256" key="1">
    <source>
        <dbReference type="SAM" id="MobiDB-lite"/>
    </source>
</evidence>
<dbReference type="EMBL" id="MN738839">
    <property type="protein sequence ID" value="QHT39162.1"/>
    <property type="molecule type" value="Genomic_DNA"/>
</dbReference>
<feature type="region of interest" description="Disordered" evidence="1">
    <location>
        <begin position="1"/>
        <end position="42"/>
    </location>
</feature>
<evidence type="ECO:0000313" key="2">
    <source>
        <dbReference type="EMBL" id="QHT39162.1"/>
    </source>
</evidence>
<protein>
    <submittedName>
        <fullName evidence="2">Uncharacterized protein</fullName>
    </submittedName>
</protein>
<feature type="compositionally biased region" description="Polar residues" evidence="1">
    <location>
        <begin position="456"/>
        <end position="495"/>
    </location>
</feature>
<dbReference type="AlphaFoldDB" id="A0A6C0FD77"/>
<name>A0A6C0FD77_9ZZZZ</name>
<reference evidence="2" key="1">
    <citation type="journal article" date="2020" name="Nature">
        <title>Giant virus diversity and host interactions through global metagenomics.</title>
        <authorList>
            <person name="Schulz F."/>
            <person name="Roux S."/>
            <person name="Paez-Espino D."/>
            <person name="Jungbluth S."/>
            <person name="Walsh D.A."/>
            <person name="Denef V.J."/>
            <person name="McMahon K.D."/>
            <person name="Konstantinidis K.T."/>
            <person name="Eloe-Fadrosh E.A."/>
            <person name="Kyrpides N.C."/>
            <person name="Woyke T."/>
        </authorList>
    </citation>
    <scope>NUCLEOTIDE SEQUENCE</scope>
    <source>
        <strain evidence="2">GVMAG-S-ERX556126-94</strain>
    </source>
</reference>
<feature type="compositionally biased region" description="Low complexity" evidence="1">
    <location>
        <begin position="548"/>
        <end position="563"/>
    </location>
</feature>
<feature type="region of interest" description="Disordered" evidence="1">
    <location>
        <begin position="535"/>
        <end position="563"/>
    </location>
</feature>
<feature type="region of interest" description="Disordered" evidence="1">
    <location>
        <begin position="454"/>
        <end position="495"/>
    </location>
</feature>
<feature type="compositionally biased region" description="Polar residues" evidence="1">
    <location>
        <begin position="538"/>
        <end position="547"/>
    </location>
</feature>
<sequence length="914" mass="104045">MKGKKDRSIRKKGQIRGNTRNKKNTLKKHKKKVNKKRTISKKQKGGSILASIGIGAAATAVTAAAYKGYRMISRLNDKGYMFRLLNQDYISYAPKVIVVETPDFMKHYLECVSTVEFFQLLLSNREYLKSKTLQSLIKDSTKEEKISKNKLSTQYGEEYKELEELLDYTDYKNKNIIENIELEESALELDTKDENIKELRDLLLLTAKIPGSSLDNNSESSNPEFQELIKLDRINPYLSVSTFRWQDVVYSGLYDEYFTSEVDDILRERNSEFLTRDNEKVRLQKIINHLSKDPNFIEGIRKKMIECSSKPRGYLDYVSSSISWDSQKKCLACPSQECLLYIYDFYQSFLEQEDDVLLIDKLYALMICEARICVLSKCLALEAIRIQEGNNSKVRNLIHEIYKRDMKSPTGRSLELPNKLIPFNQSGGADVVQGAQPSGVTPAVDVNVNVTAPPEESSTVGEFFSSINPFSDESGEETQMTQQPSSVQGQFPQEQVTQPVAQAPLAQEQVTQAPVAQAPLAQEQVTQAPVAQAPLAQDQVTSPTEQTSPPSVESETQVVEQEQQLPILPEQTEIIVEKPEVVNEISPVSIEQESTQIVEVEPEIPEDKPYVAVDPVIETHILSIENELRKQIPLHESRNELFDILGGDLSDQSNIVDKFMNYKLGENIKLKDIFINVFRDYTSDNALEEKDAAIQALFNNIKEYGMIFVDCFSLEFLLSAGNLFDKDVAYNDVVGLADIVSKLYLEGKDRQASIMVVVLLKLADDTNRLYIIKSLFERIEEIRYNDISLVSMLLAVNVNLLTRVNKSKARMLERVADVYNSADKDQRINVHTFSIWPYLSEMETKLFEIPQHDISYYTKPSTDIYSKYEPLSQDCSQSVDDIKDLIRKGEPLSIDSSMINNLERCRPKEIRNKK</sequence>
<accession>A0A6C0FD77</accession>
<organism evidence="2">
    <name type="scientific">viral metagenome</name>
    <dbReference type="NCBI Taxonomy" id="1070528"/>
    <lineage>
        <taxon>unclassified sequences</taxon>
        <taxon>metagenomes</taxon>
        <taxon>organismal metagenomes</taxon>
    </lineage>
</organism>
<proteinExistence type="predicted"/>